<name>A0A3N6Q711_BRACR</name>
<dbReference type="InterPro" id="IPR001810">
    <property type="entry name" value="F-box_dom"/>
</dbReference>
<sequence>MASSNPSWSLLPLELLENILLRIPVESLARFKSTCKEWRALLDDKIFIYKHLDLSHEGFIRVTDHNSYQIINLETLSLSSLQGPSKIGSMIHCDGLLLCSIGRRIIEPTKERKLAVWNPFLGQFKRIKPSSSYTWFDIYGFGYDNVSRDNYKILRFKREKGCEEVEIYELKSQFWRSVDYSLAYSWCAWKSQAMSMNGNMYWIAERENDNSKTYFIQSFDFSKEVFKETCCIPFINHNDWLLPGRSGLSPRLSGFGGDRLSLLAQQRFGEIQVWVTNNIVTDEVVSWSMYCNVTPDFRILPLHPTYLIHHTDRVKLWFHHTDRVKLWCSEKDDQDECIYASVYEIGEGEVKKQVETERHGWYERVGVTKLSSAFVPSLVPVPKQEETSEGCSC</sequence>
<accession>A0A3N6Q711</accession>
<dbReference type="InterPro" id="IPR050796">
    <property type="entry name" value="SCF_F-box_component"/>
</dbReference>
<dbReference type="SMART" id="SM00256">
    <property type="entry name" value="FBOX"/>
    <property type="match status" value="1"/>
</dbReference>
<dbReference type="PANTHER" id="PTHR31672:SF13">
    <property type="entry name" value="F-BOX PROTEIN CPR30-LIKE"/>
    <property type="match status" value="1"/>
</dbReference>
<dbReference type="NCBIfam" id="TIGR01640">
    <property type="entry name" value="F_box_assoc_1"/>
    <property type="match status" value="1"/>
</dbReference>
<dbReference type="PANTHER" id="PTHR31672">
    <property type="entry name" value="BNACNNG10540D PROTEIN"/>
    <property type="match status" value="1"/>
</dbReference>
<proteinExistence type="predicted"/>
<dbReference type="InterPro" id="IPR017451">
    <property type="entry name" value="F-box-assoc_interact_dom"/>
</dbReference>
<dbReference type="Pfam" id="PF07734">
    <property type="entry name" value="FBA_1"/>
    <property type="match status" value="1"/>
</dbReference>
<dbReference type="Pfam" id="PF00646">
    <property type="entry name" value="F-box"/>
    <property type="match status" value="1"/>
</dbReference>
<dbReference type="CDD" id="cd22157">
    <property type="entry name" value="F-box_AtFBW1-like"/>
    <property type="match status" value="1"/>
</dbReference>
<protein>
    <submittedName>
        <fullName evidence="1">Uncharacterized protein</fullName>
    </submittedName>
</protein>
<dbReference type="EMBL" id="QGKW02001660">
    <property type="protein sequence ID" value="KAF2577520.1"/>
    <property type="molecule type" value="Genomic_DNA"/>
</dbReference>
<dbReference type="InterPro" id="IPR036047">
    <property type="entry name" value="F-box-like_dom_sf"/>
</dbReference>
<dbReference type="OrthoDB" id="1028376at2759"/>
<dbReference type="Proteomes" id="UP000712281">
    <property type="component" value="Unassembled WGS sequence"/>
</dbReference>
<evidence type="ECO:0000313" key="1">
    <source>
        <dbReference type="EMBL" id="KAF2577520.1"/>
    </source>
</evidence>
<evidence type="ECO:0000313" key="2">
    <source>
        <dbReference type="Proteomes" id="UP000712281"/>
    </source>
</evidence>
<dbReference type="InterPro" id="IPR006527">
    <property type="entry name" value="F-box-assoc_dom_typ1"/>
</dbReference>
<reference evidence="1" key="1">
    <citation type="submission" date="2019-12" db="EMBL/GenBank/DDBJ databases">
        <title>Genome sequencing and annotation of Brassica cretica.</title>
        <authorList>
            <person name="Studholme D.J."/>
            <person name="Sarris P.F."/>
        </authorList>
    </citation>
    <scope>NUCLEOTIDE SEQUENCE</scope>
    <source>
        <strain evidence="1">PFS-001/15</strain>
        <tissue evidence="1">Leaf</tissue>
    </source>
</reference>
<gene>
    <name evidence="1" type="ORF">F2Q68_00004224</name>
</gene>
<organism evidence="1 2">
    <name type="scientific">Brassica cretica</name>
    <name type="common">Mustard</name>
    <dbReference type="NCBI Taxonomy" id="69181"/>
    <lineage>
        <taxon>Eukaryota</taxon>
        <taxon>Viridiplantae</taxon>
        <taxon>Streptophyta</taxon>
        <taxon>Embryophyta</taxon>
        <taxon>Tracheophyta</taxon>
        <taxon>Spermatophyta</taxon>
        <taxon>Magnoliopsida</taxon>
        <taxon>eudicotyledons</taxon>
        <taxon>Gunneridae</taxon>
        <taxon>Pentapetalae</taxon>
        <taxon>rosids</taxon>
        <taxon>malvids</taxon>
        <taxon>Brassicales</taxon>
        <taxon>Brassicaceae</taxon>
        <taxon>Brassiceae</taxon>
        <taxon>Brassica</taxon>
    </lineage>
</organism>
<dbReference type="PROSITE" id="PS50181">
    <property type="entry name" value="FBOX"/>
    <property type="match status" value="1"/>
</dbReference>
<dbReference type="SUPFAM" id="SSF81383">
    <property type="entry name" value="F-box domain"/>
    <property type="match status" value="1"/>
</dbReference>
<dbReference type="Gene3D" id="1.20.1280.50">
    <property type="match status" value="1"/>
</dbReference>
<comment type="caution">
    <text evidence="1">The sequence shown here is derived from an EMBL/GenBank/DDBJ whole genome shotgun (WGS) entry which is preliminary data.</text>
</comment>
<dbReference type="AlphaFoldDB" id="A0A3N6Q711"/>